<keyword evidence="5 7" id="KW-0472">Membrane</keyword>
<dbReference type="Pfam" id="PF00083">
    <property type="entry name" value="Sugar_tr"/>
    <property type="match status" value="1"/>
</dbReference>
<comment type="caution">
    <text evidence="9">The sequence shown here is derived from an EMBL/GenBank/DDBJ whole genome shotgun (WGS) entry which is preliminary data.</text>
</comment>
<evidence type="ECO:0000256" key="2">
    <source>
        <dbReference type="ARBA" id="ARBA00010992"/>
    </source>
</evidence>
<evidence type="ECO:0000313" key="10">
    <source>
        <dbReference type="Proteomes" id="UP000214747"/>
    </source>
</evidence>
<feature type="compositionally biased region" description="Basic and acidic residues" evidence="6">
    <location>
        <begin position="479"/>
        <end position="488"/>
    </location>
</feature>
<reference evidence="9 10" key="1">
    <citation type="journal article" date="2010" name="Int. J. Syst. Evol. Microbiol.">
        <title>Reclassification of Herbaspirillum putei as a later heterotypic synonym of Herbaspirillum huttiense, with the description of H. huttiense subsp. huttiense subsp. nov. and H. huttiense subsp. putei subsp. nov., comb. nov., and description of Herbaspirillum aquaticum sp. nov.</title>
        <authorList>
            <person name="Dobritsa A.P."/>
            <person name="Reddy M.C."/>
            <person name="Samadpour M."/>
        </authorList>
    </citation>
    <scope>NUCLEOTIDE SEQUENCE [LARGE SCALE GENOMIC DNA]</scope>
    <source>
        <strain evidence="9 10">IEH 4430</strain>
    </source>
</reference>
<dbReference type="InterPro" id="IPR020846">
    <property type="entry name" value="MFS_dom"/>
</dbReference>
<protein>
    <submittedName>
        <fullName evidence="9">MFS transporter</fullName>
    </submittedName>
</protein>
<name>A0A225T4A2_9BURK</name>
<dbReference type="SUPFAM" id="SSF103473">
    <property type="entry name" value="MFS general substrate transporter"/>
    <property type="match status" value="1"/>
</dbReference>
<feature type="transmembrane region" description="Helical" evidence="7">
    <location>
        <begin position="99"/>
        <end position="118"/>
    </location>
</feature>
<feature type="transmembrane region" description="Helical" evidence="7">
    <location>
        <begin position="124"/>
        <end position="143"/>
    </location>
</feature>
<organism evidence="9 10">
    <name type="scientific">Herbaspirillum aquaticum</name>
    <dbReference type="NCBI Taxonomy" id="568783"/>
    <lineage>
        <taxon>Bacteria</taxon>
        <taxon>Pseudomonadati</taxon>
        <taxon>Pseudomonadota</taxon>
        <taxon>Betaproteobacteria</taxon>
        <taxon>Burkholderiales</taxon>
        <taxon>Oxalobacteraceae</taxon>
        <taxon>Herbaspirillum</taxon>
    </lineage>
</organism>
<dbReference type="RefSeq" id="WP_088753582.1">
    <property type="nucleotide sequence ID" value="NZ_NJGV01000001.1"/>
</dbReference>
<accession>A0A225T4A2</accession>
<evidence type="ECO:0000256" key="1">
    <source>
        <dbReference type="ARBA" id="ARBA00004141"/>
    </source>
</evidence>
<evidence type="ECO:0000256" key="5">
    <source>
        <dbReference type="ARBA" id="ARBA00023136"/>
    </source>
</evidence>
<dbReference type="GO" id="GO:0005351">
    <property type="term" value="F:carbohydrate:proton symporter activity"/>
    <property type="evidence" value="ECO:0007669"/>
    <property type="project" value="TreeGrafter"/>
</dbReference>
<gene>
    <name evidence="9" type="ORF">CEJ45_02135</name>
</gene>
<dbReference type="AlphaFoldDB" id="A0A225T4A2"/>
<dbReference type="InterPro" id="IPR036259">
    <property type="entry name" value="MFS_trans_sf"/>
</dbReference>
<evidence type="ECO:0000256" key="6">
    <source>
        <dbReference type="SAM" id="MobiDB-lite"/>
    </source>
</evidence>
<feature type="transmembrane region" description="Helical" evidence="7">
    <location>
        <begin position="155"/>
        <end position="175"/>
    </location>
</feature>
<comment type="similarity">
    <text evidence="2">Belongs to the major facilitator superfamily. Sugar transporter (TC 2.A.1.1) family.</text>
</comment>
<dbReference type="Gene3D" id="1.20.1250.20">
    <property type="entry name" value="MFS general substrate transporter like domains"/>
    <property type="match status" value="1"/>
</dbReference>
<evidence type="ECO:0000256" key="3">
    <source>
        <dbReference type="ARBA" id="ARBA00022692"/>
    </source>
</evidence>
<evidence type="ECO:0000256" key="4">
    <source>
        <dbReference type="ARBA" id="ARBA00022989"/>
    </source>
</evidence>
<dbReference type="GO" id="GO:0016020">
    <property type="term" value="C:membrane"/>
    <property type="evidence" value="ECO:0007669"/>
    <property type="project" value="UniProtKB-SubCell"/>
</dbReference>
<feature type="region of interest" description="Disordered" evidence="6">
    <location>
        <begin position="468"/>
        <end position="488"/>
    </location>
</feature>
<keyword evidence="10" id="KW-1185">Reference proteome</keyword>
<evidence type="ECO:0000313" key="9">
    <source>
        <dbReference type="EMBL" id="OWY36911.1"/>
    </source>
</evidence>
<keyword evidence="4 7" id="KW-1133">Transmembrane helix</keyword>
<dbReference type="PANTHER" id="PTHR48022:SF2">
    <property type="entry name" value="PLASTIDIC GLUCOSE TRANSPORTER 4"/>
    <property type="match status" value="1"/>
</dbReference>
<feature type="transmembrane region" description="Helical" evidence="7">
    <location>
        <begin position="339"/>
        <end position="358"/>
    </location>
</feature>
<feature type="transmembrane region" description="Helical" evidence="7">
    <location>
        <begin position="426"/>
        <end position="448"/>
    </location>
</feature>
<sequence length="488" mass="52111">MQTAVPLRGIDDVVAFIDSRPVLSGHAGLVWWLLLGGLFLEALSHSAVSAGLAPMSRQLGLGPPEIGLLASAAALASLLAHPLGGWLADHWGRVRPLLLSKMLALAGAVLVACGQDVADIVIGRILTGLAFGLDFAVAIAMLAELTPARLRHRLNLWQALWYLAVCGNLLLTLAADQWVADDSLWRYPVAATAAAALLLLNLQMLFLVESPCWLARQRRWQEAADAMGQLYQCHRFTVPDALLHQPVAPTPSLLPAPAPRLARLMRRPYRLRMALAAAVQAGQAVQYFAVGWYLPLLSLDLFGDDPRQATWGTLLFNLAGLCGALLAPSLARRLGLRQACAWGFGATCLVLLALAGSWSRVGNWQALLLPALFLLCHAAGPGGNGKSLSTLSFPSELRGRANGVTGALGSGGAALGLFSFPLLQAWLGTAHCLLLVAMIALMACLTCWRLRWDPQRAGFHPDLEGAGPHVSASDAHGIATDRRRHERP</sequence>
<feature type="transmembrane region" description="Helical" evidence="7">
    <location>
        <begin position="68"/>
        <end position="87"/>
    </location>
</feature>
<dbReference type="Proteomes" id="UP000214747">
    <property type="component" value="Unassembled WGS sequence"/>
</dbReference>
<feature type="transmembrane region" description="Helical" evidence="7">
    <location>
        <begin position="273"/>
        <end position="294"/>
    </location>
</feature>
<dbReference type="InterPro" id="IPR050360">
    <property type="entry name" value="MFS_Sugar_Transporters"/>
</dbReference>
<dbReference type="EMBL" id="NJGV01000001">
    <property type="protein sequence ID" value="OWY36911.1"/>
    <property type="molecule type" value="Genomic_DNA"/>
</dbReference>
<feature type="domain" description="Major facilitator superfamily (MFS) profile" evidence="8">
    <location>
        <begin position="30"/>
        <end position="455"/>
    </location>
</feature>
<dbReference type="InterPro" id="IPR005828">
    <property type="entry name" value="MFS_sugar_transport-like"/>
</dbReference>
<evidence type="ECO:0000259" key="8">
    <source>
        <dbReference type="PROSITE" id="PS50850"/>
    </source>
</evidence>
<dbReference type="PROSITE" id="PS50850">
    <property type="entry name" value="MFS"/>
    <property type="match status" value="1"/>
</dbReference>
<comment type="subcellular location">
    <subcellularLocation>
        <location evidence="1">Membrane</location>
        <topology evidence="1">Multi-pass membrane protein</topology>
    </subcellularLocation>
</comment>
<feature type="transmembrane region" description="Helical" evidence="7">
    <location>
        <begin position="187"/>
        <end position="208"/>
    </location>
</feature>
<feature type="transmembrane region" description="Helical" evidence="7">
    <location>
        <begin position="29"/>
        <end position="48"/>
    </location>
</feature>
<evidence type="ECO:0000256" key="7">
    <source>
        <dbReference type="SAM" id="Phobius"/>
    </source>
</evidence>
<feature type="transmembrane region" description="Helical" evidence="7">
    <location>
        <begin position="309"/>
        <end position="327"/>
    </location>
</feature>
<keyword evidence="3 7" id="KW-0812">Transmembrane</keyword>
<proteinExistence type="inferred from homology"/>
<dbReference type="PANTHER" id="PTHR48022">
    <property type="entry name" value="PLASTIDIC GLUCOSE TRANSPORTER 4"/>
    <property type="match status" value="1"/>
</dbReference>